<dbReference type="CDD" id="cd09917">
    <property type="entry name" value="F-box_SF"/>
    <property type="match status" value="1"/>
</dbReference>
<dbReference type="InterPro" id="IPR001810">
    <property type="entry name" value="F-box_dom"/>
</dbReference>
<protein>
    <recommendedName>
        <fullName evidence="1">F-box domain-containing protein</fullName>
    </recommendedName>
</protein>
<dbReference type="SUPFAM" id="SSF81383">
    <property type="entry name" value="F-box domain"/>
    <property type="match status" value="1"/>
</dbReference>
<organism evidence="2 3">
    <name type="scientific">Wolfiporia cocos (strain MD-104)</name>
    <name type="common">Brown rot fungus</name>
    <dbReference type="NCBI Taxonomy" id="742152"/>
    <lineage>
        <taxon>Eukaryota</taxon>
        <taxon>Fungi</taxon>
        <taxon>Dikarya</taxon>
        <taxon>Basidiomycota</taxon>
        <taxon>Agaricomycotina</taxon>
        <taxon>Agaricomycetes</taxon>
        <taxon>Polyporales</taxon>
        <taxon>Phaeolaceae</taxon>
        <taxon>Wolfiporia</taxon>
    </lineage>
</organism>
<name>A0A2H3JD86_WOLCO</name>
<keyword evidence="3" id="KW-1185">Reference proteome</keyword>
<dbReference type="InterPro" id="IPR036047">
    <property type="entry name" value="F-box-like_dom_sf"/>
</dbReference>
<evidence type="ECO:0000313" key="3">
    <source>
        <dbReference type="Proteomes" id="UP000218811"/>
    </source>
</evidence>
<evidence type="ECO:0000259" key="1">
    <source>
        <dbReference type="PROSITE" id="PS50181"/>
    </source>
</evidence>
<accession>A0A2H3JD86</accession>
<dbReference type="OMA" id="WVCYVFG"/>
<dbReference type="OrthoDB" id="3256413at2759"/>
<dbReference type="AlphaFoldDB" id="A0A2H3JD86"/>
<dbReference type="Proteomes" id="UP000218811">
    <property type="component" value="Unassembled WGS sequence"/>
</dbReference>
<feature type="domain" description="F-box" evidence="1">
    <location>
        <begin position="2"/>
        <end position="50"/>
    </location>
</feature>
<dbReference type="Pfam" id="PF12937">
    <property type="entry name" value="F-box-like"/>
    <property type="match status" value="1"/>
</dbReference>
<dbReference type="PROSITE" id="PS50181">
    <property type="entry name" value="FBOX"/>
    <property type="match status" value="1"/>
</dbReference>
<dbReference type="Gene3D" id="1.20.1280.50">
    <property type="match status" value="1"/>
</dbReference>
<gene>
    <name evidence="2" type="ORF">WOLCODRAFT_161036</name>
</gene>
<reference evidence="2 3" key="1">
    <citation type="journal article" date="2012" name="Science">
        <title>The Paleozoic origin of enzymatic lignin decomposition reconstructed from 31 fungal genomes.</title>
        <authorList>
            <person name="Floudas D."/>
            <person name="Binder M."/>
            <person name="Riley R."/>
            <person name="Barry K."/>
            <person name="Blanchette R.A."/>
            <person name="Henrissat B."/>
            <person name="Martinez A.T."/>
            <person name="Otillar R."/>
            <person name="Spatafora J.W."/>
            <person name="Yadav J.S."/>
            <person name="Aerts A."/>
            <person name="Benoit I."/>
            <person name="Boyd A."/>
            <person name="Carlson A."/>
            <person name="Copeland A."/>
            <person name="Coutinho P.M."/>
            <person name="de Vries R.P."/>
            <person name="Ferreira P."/>
            <person name="Findley K."/>
            <person name="Foster B."/>
            <person name="Gaskell J."/>
            <person name="Glotzer D."/>
            <person name="Gorecki P."/>
            <person name="Heitman J."/>
            <person name="Hesse C."/>
            <person name="Hori C."/>
            <person name="Igarashi K."/>
            <person name="Jurgens J.A."/>
            <person name="Kallen N."/>
            <person name="Kersten P."/>
            <person name="Kohler A."/>
            <person name="Kuees U."/>
            <person name="Kumar T.K.A."/>
            <person name="Kuo A."/>
            <person name="LaButti K."/>
            <person name="Larrondo L.F."/>
            <person name="Lindquist E."/>
            <person name="Ling A."/>
            <person name="Lombard V."/>
            <person name="Lucas S."/>
            <person name="Lundell T."/>
            <person name="Martin R."/>
            <person name="McLaughlin D.J."/>
            <person name="Morgenstern I."/>
            <person name="Morin E."/>
            <person name="Murat C."/>
            <person name="Nagy L.G."/>
            <person name="Nolan M."/>
            <person name="Ohm R.A."/>
            <person name="Patyshakuliyeva A."/>
            <person name="Rokas A."/>
            <person name="Ruiz-Duenas F.J."/>
            <person name="Sabat G."/>
            <person name="Salamov A."/>
            <person name="Samejima M."/>
            <person name="Schmutz J."/>
            <person name="Slot J.C."/>
            <person name="St John F."/>
            <person name="Stenlid J."/>
            <person name="Sun H."/>
            <person name="Sun S."/>
            <person name="Syed K."/>
            <person name="Tsang A."/>
            <person name="Wiebenga A."/>
            <person name="Young D."/>
            <person name="Pisabarro A."/>
            <person name="Eastwood D.C."/>
            <person name="Martin F."/>
            <person name="Cullen D."/>
            <person name="Grigoriev I.V."/>
            <person name="Hibbett D.S."/>
        </authorList>
    </citation>
    <scope>NUCLEOTIDE SEQUENCE [LARGE SCALE GENOMIC DNA]</scope>
    <source>
        <strain evidence="2 3">MD-104</strain>
    </source>
</reference>
<dbReference type="EMBL" id="KB467942">
    <property type="protein sequence ID" value="PCH37773.1"/>
    <property type="molecule type" value="Genomic_DNA"/>
</dbReference>
<evidence type="ECO:0000313" key="2">
    <source>
        <dbReference type="EMBL" id="PCH37773.1"/>
    </source>
</evidence>
<dbReference type="SMART" id="SM00256">
    <property type="entry name" value="FBOX"/>
    <property type="match status" value="1"/>
</dbReference>
<dbReference type="STRING" id="742152.A0A2H3JD86"/>
<proteinExistence type="predicted"/>
<sequence length="525" mass="59561">MAKHVELLPSDVIAQILSHLDTRTLLRCRSVSRQFRMMVDETAEQQYKIELTVAGMEDGPISMLGSSDRLKLLREHQKAWETLDYKRQDVVPMLAGEVWELYGGVLAQAQGGRTLCFCQLPSVLRGIEEKRWTLKDLGFVIRDFGMDLSQDLLVAIQRSSRRSNLIHIHLHALSTGAAHPSAPSPAILTHRPEGNDPSYTISVSGEYLGILFDCDHDRHNELVIWNWKSGARELWYCSRRLHSFIFLSERHVLLGLVQSALDNDFEMEHDSNMRELELAVVDFINASSDKVEVSDEAFTCSFHYPQLADWSLPLSVDIRADPAPSWTPHPDLRVPFFTSRGDRLLVITFWVAEGGARRTLLLFTLSSTILSRVESMQGKTGHHIAWEDWGPTKTRIISAPHPHSSVWVCYVFGTKFVSMWRNSKDVGLRVFEFNILPHKQRLAQQTDPSDVEAEEPRFISDPSISAEQHIFRDEVTTSLSYRVQSVTLPPVEGEKGIEAVMVSEDSLITLGKADARGRTYRILTF</sequence>